<accession>A0A371B014</accession>
<name>A0A371B014_9FIRM</name>
<dbReference type="AlphaFoldDB" id="A0A371B014"/>
<proteinExistence type="predicted"/>
<dbReference type="Gene3D" id="3.40.50.10850">
    <property type="entry name" value="Ntrc-like two-domain protein"/>
    <property type="match status" value="1"/>
</dbReference>
<dbReference type="RefSeq" id="WP_115480278.1">
    <property type="nucleotide sequence ID" value="NZ_QRCT01000007.1"/>
</dbReference>
<dbReference type="EMBL" id="QRCT01000007">
    <property type="protein sequence ID" value="RDU25070.1"/>
    <property type="molecule type" value="Genomic_DNA"/>
</dbReference>
<organism evidence="1 2">
    <name type="scientific">Anaerosacchariphilus polymeriproducens</name>
    <dbReference type="NCBI Taxonomy" id="1812858"/>
    <lineage>
        <taxon>Bacteria</taxon>
        <taxon>Bacillati</taxon>
        <taxon>Bacillota</taxon>
        <taxon>Clostridia</taxon>
        <taxon>Lachnospirales</taxon>
        <taxon>Lachnospiraceae</taxon>
        <taxon>Anaerosacchariphilus</taxon>
    </lineage>
</organism>
<comment type="caution">
    <text evidence="1">The sequence shown here is derived from an EMBL/GenBank/DDBJ whole genome shotgun (WGS) entry which is preliminary data.</text>
</comment>
<dbReference type="OrthoDB" id="9777019at2"/>
<sequence>MKKGIFAICDSEIDYVYRLVDYLESQISQRFQLHTFSSVNKLVDYCNNNSLEILLVSNQLLDSWIQQINIKNLIIMSEGTIKAEYQNYLTIYKYQSAQEMFRQIMLYYAQNEKEDKSNSELKYKENYNFIGFYSPWNEELQTLLAMSYGELSGMEKSTLYLNLKGYHGFSQIMQRSFQRDISDLFYYFKIKEEKFTNYFDSIICKTSNLEYIPPVENPMDLKEITLTEWLDMLNKISLMTKYETIILDISDEIDESLKLLEICNKIYVPIKESNYKGGKMEQFDKVLNAIDKQKIQMKIEKVSILKSSIEEAAFKIFSNKKEVE</sequence>
<keyword evidence="2" id="KW-1185">Reference proteome</keyword>
<evidence type="ECO:0000313" key="1">
    <source>
        <dbReference type="EMBL" id="RDU25070.1"/>
    </source>
</evidence>
<dbReference type="Gene3D" id="3.40.50.300">
    <property type="entry name" value="P-loop containing nucleotide triphosphate hydrolases"/>
    <property type="match status" value="1"/>
</dbReference>
<gene>
    <name evidence="1" type="ORF">DWV06_00800</name>
</gene>
<dbReference type="Proteomes" id="UP000255036">
    <property type="component" value="Unassembled WGS sequence"/>
</dbReference>
<evidence type="ECO:0000313" key="2">
    <source>
        <dbReference type="Proteomes" id="UP000255036"/>
    </source>
</evidence>
<protein>
    <submittedName>
        <fullName evidence="1">Uncharacterized protein</fullName>
    </submittedName>
</protein>
<reference evidence="1 2" key="1">
    <citation type="submission" date="2018-07" db="EMBL/GenBank/DDBJ databases">
        <title>Anaerosacharophilus polymeroproducens gen. nov. sp. nov., an anaerobic bacterium isolated from salt field.</title>
        <authorList>
            <person name="Kim W."/>
            <person name="Yang S.-H."/>
            <person name="Oh J."/>
            <person name="Lee J.-H."/>
            <person name="Kwon K.K."/>
        </authorList>
    </citation>
    <scope>NUCLEOTIDE SEQUENCE [LARGE SCALE GENOMIC DNA]</scope>
    <source>
        <strain evidence="1 2">MCWD5</strain>
    </source>
</reference>
<dbReference type="InterPro" id="IPR027417">
    <property type="entry name" value="P-loop_NTPase"/>
</dbReference>